<reference evidence="1" key="1">
    <citation type="submission" date="2017-06" db="EMBL/GenBank/DDBJ databases">
        <title>Novel phages from South African skin metaviromes.</title>
        <authorList>
            <person name="van Zyl L.J."/>
            <person name="Abrahams Y."/>
            <person name="Stander E.A."/>
            <person name="Kirby B.M."/>
            <person name="Clavaud C."/>
            <person name="Farcet C."/>
            <person name="Breton L."/>
            <person name="Trindade M.I."/>
        </authorList>
    </citation>
    <scope>NUCLEOTIDE SEQUENCE</scope>
</reference>
<proteinExistence type="predicted"/>
<gene>
    <name evidence="1" type="ORF">7F23_53</name>
</gene>
<evidence type="ECO:0000313" key="1">
    <source>
        <dbReference type="EMBL" id="ASN69166.1"/>
    </source>
</evidence>
<dbReference type="EMBL" id="MF417886">
    <property type="protein sequence ID" value="ASN69166.1"/>
    <property type="molecule type" value="Genomic_DNA"/>
</dbReference>
<sequence length="77" mass="8958">MEEFYEVYSKNCHNNGLKLEIYHSPIVDWVVTIYQINPADMENPKEIISIQDPDRKLAIAQAYVALVDWLLENQGGY</sequence>
<name>A0A2H4J9I0_9CAUD</name>
<organism evidence="1">
    <name type="scientific">uncultured Caudovirales phage</name>
    <dbReference type="NCBI Taxonomy" id="2100421"/>
    <lineage>
        <taxon>Viruses</taxon>
        <taxon>Duplodnaviria</taxon>
        <taxon>Heunggongvirae</taxon>
        <taxon>Uroviricota</taxon>
        <taxon>Caudoviricetes</taxon>
        <taxon>Peduoviridae</taxon>
        <taxon>Maltschvirus</taxon>
        <taxon>Maltschvirus maltsch</taxon>
    </lineage>
</organism>
<protein>
    <submittedName>
        <fullName evidence="1">Uncharacterized protein</fullName>
    </submittedName>
</protein>
<accession>A0A2H4J9I0</accession>